<dbReference type="Proteomes" id="UP000305848">
    <property type="component" value="Unassembled WGS sequence"/>
</dbReference>
<name>A0A4U3KYC6_9BACT</name>
<feature type="signal peptide" evidence="1">
    <location>
        <begin position="1"/>
        <end position="26"/>
    </location>
</feature>
<evidence type="ECO:0000313" key="3">
    <source>
        <dbReference type="Proteomes" id="UP000305848"/>
    </source>
</evidence>
<sequence length="252" mass="27617">MLRFLFLPVILLACWSCTNSPGKAVAANSDTTLRSSAPSRVLIELFTSQGCSSCLAADKLIGNIITTDTNVIALSFHVDYWDRLGWKDVFSNHDYTLRQQQYAHVLHAEQLYTPQAVVQGKNEMVGSNRTRVLEAINKAKAPIASQIITANAVVNGSNIKLNYSLSATSPKQQVVIVLVQNNATTPVARGENAGAQLTGYNVVRNFIVQPLQDNGSQELTLPDDLKKENASIVLFTQDEQTKEVHAITQLHL</sequence>
<dbReference type="SUPFAM" id="SSF52833">
    <property type="entry name" value="Thioredoxin-like"/>
    <property type="match status" value="1"/>
</dbReference>
<accession>A0A4U3KYC6</accession>
<keyword evidence="3" id="KW-1185">Reference proteome</keyword>
<dbReference type="OrthoDB" id="9808254at2"/>
<dbReference type="PANTHER" id="PTHR36057:SF1">
    <property type="entry name" value="LIPOPROTEIN LIPID ATTACHMENT SITE-LIKE PROTEIN, PUTATIVE (DUF1223)-RELATED"/>
    <property type="match status" value="1"/>
</dbReference>
<comment type="caution">
    <text evidence="2">The sequence shown here is derived from an EMBL/GenBank/DDBJ whole genome shotgun (WGS) entry which is preliminary data.</text>
</comment>
<proteinExistence type="predicted"/>
<organism evidence="2 3">
    <name type="scientific">Ilyomonas limi</name>
    <dbReference type="NCBI Taxonomy" id="2575867"/>
    <lineage>
        <taxon>Bacteria</taxon>
        <taxon>Pseudomonadati</taxon>
        <taxon>Bacteroidota</taxon>
        <taxon>Chitinophagia</taxon>
        <taxon>Chitinophagales</taxon>
        <taxon>Chitinophagaceae</taxon>
        <taxon>Ilyomonas</taxon>
    </lineage>
</organism>
<reference evidence="2 3" key="1">
    <citation type="submission" date="2019-05" db="EMBL/GenBank/DDBJ databases">
        <title>Panacibacter sp. strain 17mud1-8 Genome sequencing and assembly.</title>
        <authorList>
            <person name="Chhetri G."/>
        </authorList>
    </citation>
    <scope>NUCLEOTIDE SEQUENCE [LARGE SCALE GENOMIC DNA]</scope>
    <source>
        <strain evidence="2 3">17mud1-8</strain>
    </source>
</reference>
<protein>
    <submittedName>
        <fullName evidence="2">DUF1223 domain-containing protein</fullName>
    </submittedName>
</protein>
<dbReference type="InterPro" id="IPR036249">
    <property type="entry name" value="Thioredoxin-like_sf"/>
</dbReference>
<feature type="chain" id="PRO_5020937345" evidence="1">
    <location>
        <begin position="27"/>
        <end position="252"/>
    </location>
</feature>
<dbReference type="Pfam" id="PF06764">
    <property type="entry name" value="DUF1223"/>
    <property type="match status" value="1"/>
</dbReference>
<dbReference type="InterPro" id="IPR010634">
    <property type="entry name" value="DUF1223"/>
</dbReference>
<dbReference type="RefSeq" id="WP_137262286.1">
    <property type="nucleotide sequence ID" value="NZ_SZQL01000010.1"/>
</dbReference>
<gene>
    <name evidence="2" type="ORF">FC093_13300</name>
</gene>
<evidence type="ECO:0000313" key="2">
    <source>
        <dbReference type="EMBL" id="TKK67721.1"/>
    </source>
</evidence>
<dbReference type="AlphaFoldDB" id="A0A4U3KYC6"/>
<dbReference type="PANTHER" id="PTHR36057">
    <property type="match status" value="1"/>
</dbReference>
<dbReference type="EMBL" id="SZQL01000010">
    <property type="protein sequence ID" value="TKK67721.1"/>
    <property type="molecule type" value="Genomic_DNA"/>
</dbReference>
<keyword evidence="1" id="KW-0732">Signal</keyword>
<evidence type="ECO:0000256" key="1">
    <source>
        <dbReference type="SAM" id="SignalP"/>
    </source>
</evidence>